<feature type="domain" description="Beta-lactamase-related" evidence="3">
    <location>
        <begin position="95"/>
        <end position="423"/>
    </location>
</feature>
<proteinExistence type="predicted"/>
<feature type="signal peptide" evidence="2">
    <location>
        <begin position="1"/>
        <end position="28"/>
    </location>
</feature>
<comment type="caution">
    <text evidence="4">The sequence shown here is derived from an EMBL/GenBank/DDBJ whole genome shotgun (WGS) entry which is preliminary data.</text>
</comment>
<keyword evidence="4" id="KW-0378">Hydrolase</keyword>
<dbReference type="Proteomes" id="UP000265768">
    <property type="component" value="Unassembled WGS sequence"/>
</dbReference>
<dbReference type="Pfam" id="PF00144">
    <property type="entry name" value="Beta-lactamase"/>
    <property type="match status" value="1"/>
</dbReference>
<dbReference type="InterPro" id="IPR050491">
    <property type="entry name" value="AmpC-like"/>
</dbReference>
<feature type="transmembrane region" description="Helical" evidence="1">
    <location>
        <begin position="662"/>
        <end position="685"/>
    </location>
</feature>
<keyword evidence="5" id="KW-1185">Reference proteome</keyword>
<dbReference type="PANTHER" id="PTHR46825:SF9">
    <property type="entry name" value="BETA-LACTAMASE-RELATED DOMAIN-CONTAINING PROTEIN"/>
    <property type="match status" value="1"/>
</dbReference>
<evidence type="ECO:0000313" key="5">
    <source>
        <dbReference type="Proteomes" id="UP000265768"/>
    </source>
</evidence>
<dbReference type="EMBL" id="QZEY01000005">
    <property type="protein sequence ID" value="RJL32060.1"/>
    <property type="molecule type" value="Genomic_DNA"/>
</dbReference>
<dbReference type="Gene3D" id="3.40.710.10">
    <property type="entry name" value="DD-peptidase/beta-lactamase superfamily"/>
    <property type="match status" value="1"/>
</dbReference>
<feature type="chain" id="PRO_5017329725" evidence="2">
    <location>
        <begin position="29"/>
        <end position="718"/>
    </location>
</feature>
<reference evidence="4 5" key="1">
    <citation type="submission" date="2018-09" db="EMBL/GenBank/DDBJ databases">
        <title>YIM 75507 draft genome.</title>
        <authorList>
            <person name="Tang S."/>
            <person name="Feng Y."/>
        </authorList>
    </citation>
    <scope>NUCLEOTIDE SEQUENCE [LARGE SCALE GENOMIC DNA]</scope>
    <source>
        <strain evidence="4 5">YIM 75507</strain>
    </source>
</reference>
<dbReference type="OrthoDB" id="4281716at2"/>
<keyword evidence="1" id="KW-0812">Transmembrane</keyword>
<keyword evidence="1" id="KW-1133">Transmembrane helix</keyword>
<evidence type="ECO:0000313" key="4">
    <source>
        <dbReference type="EMBL" id="RJL32060.1"/>
    </source>
</evidence>
<evidence type="ECO:0000259" key="3">
    <source>
        <dbReference type="Pfam" id="PF00144"/>
    </source>
</evidence>
<keyword evidence="1" id="KW-0472">Membrane</keyword>
<feature type="transmembrane region" description="Helical" evidence="1">
    <location>
        <begin position="697"/>
        <end position="717"/>
    </location>
</feature>
<dbReference type="PANTHER" id="PTHR46825">
    <property type="entry name" value="D-ALANYL-D-ALANINE-CARBOXYPEPTIDASE/ENDOPEPTIDASE AMPH"/>
    <property type="match status" value="1"/>
</dbReference>
<dbReference type="SUPFAM" id="SSF56601">
    <property type="entry name" value="beta-lactamase/transpeptidase-like"/>
    <property type="match status" value="1"/>
</dbReference>
<gene>
    <name evidence="4" type="ORF">D5H75_16660</name>
</gene>
<keyword evidence="2" id="KW-0732">Signal</keyword>
<organism evidence="4 5">
    <name type="scientific">Bailinhaonella thermotolerans</name>
    <dbReference type="NCBI Taxonomy" id="1070861"/>
    <lineage>
        <taxon>Bacteria</taxon>
        <taxon>Bacillati</taxon>
        <taxon>Actinomycetota</taxon>
        <taxon>Actinomycetes</taxon>
        <taxon>Streptosporangiales</taxon>
        <taxon>Streptosporangiaceae</taxon>
        <taxon>Bailinhaonella</taxon>
    </lineage>
</organism>
<protein>
    <submittedName>
        <fullName evidence="4">Class A beta-lactamase-related serine hydrolase</fullName>
    </submittedName>
</protein>
<sequence length="718" mass="74675">MLLRRKPFRWGALTCALTAALLPSAALAAPISASTPASISASASASASAPASADAVRLAPAAADAVRPAREPADAVRTTREGLRDPAATARAFADDLVPGLLREHQVPGAAVTVVAGGRRVLAQGYGVAEVETGRRVDPAGTVFAPASIAKLITATAVMQLVERGRIDLDEDVNEYLTKFKIDDAFPGRPVTAHHLLTHSAGFRGGDFGTGAATPEQVHDLGEHLADHQPDRVRPPGTRAVYSNYGMGLAGYLVEVRSGMPFHRYVEENIFRPLGMTRSTMAQPEPAAIAAALAPGYRLADGRQVRAEGAKYGHMPPHGAGFRSTATDMAAFMLAHLDGGGKILRPESVRLMQSRRFGNAEGTSGMGYGFQEYTRGGTRLLVHRANIPGYFAIMALIPELRVGVYASFNGSGKGGPDSAWKLVAAFADAFTARPTATPATTTPAATTPAATTPAATTPAAAHATTAGMPDISTYAGTYRPVLASDMTDVGKVSALMNVATVTAGPDGILTTTGAVALGPAETRQWVQTAPGLFREKNGHRVIRFGPGGLLATENPAGPLERLSWYQSPSLHLGTLGVTVTFLLLSALAWPVVAAVRRARRRTGRTAGAAGAPRKAPGFAGLAGWLTAALVTASAGSLVMMFANFEGNQAKFFTGGSPLFTAITTLPVIALVATALTLVTTVLAGARRWWSPLGRAHHSLVALAAVAYLLVALEYNVLA</sequence>
<feature type="transmembrane region" description="Helical" evidence="1">
    <location>
        <begin position="570"/>
        <end position="595"/>
    </location>
</feature>
<feature type="transmembrane region" description="Helical" evidence="1">
    <location>
        <begin position="616"/>
        <end position="642"/>
    </location>
</feature>
<dbReference type="GO" id="GO:0016787">
    <property type="term" value="F:hydrolase activity"/>
    <property type="evidence" value="ECO:0007669"/>
    <property type="project" value="UniProtKB-KW"/>
</dbReference>
<dbReference type="InterPro" id="IPR012338">
    <property type="entry name" value="Beta-lactam/transpept-like"/>
</dbReference>
<evidence type="ECO:0000256" key="1">
    <source>
        <dbReference type="SAM" id="Phobius"/>
    </source>
</evidence>
<dbReference type="RefSeq" id="WP_119927378.1">
    <property type="nucleotide sequence ID" value="NZ_QZEY01000005.1"/>
</dbReference>
<dbReference type="InterPro" id="IPR001466">
    <property type="entry name" value="Beta-lactam-related"/>
</dbReference>
<name>A0A3A4B3W1_9ACTN</name>
<accession>A0A3A4B3W1</accession>
<evidence type="ECO:0000256" key="2">
    <source>
        <dbReference type="SAM" id="SignalP"/>
    </source>
</evidence>
<dbReference type="AlphaFoldDB" id="A0A3A4B3W1"/>